<proteinExistence type="predicted"/>
<keyword evidence="1" id="KW-1133">Transmembrane helix</keyword>
<dbReference type="Proteomes" id="UP000320806">
    <property type="component" value="Unassembled WGS sequence"/>
</dbReference>
<sequence length="104" mass="10668">MSLWAIVLVAGALSLVTKLLGYLVPHDWLGGPLISRIMKYLPIALLAALVAVQAFGGPQGSTVVDARAAGLLVAILALCLRAPFLLVIVLAGATAAILRAIGWG</sequence>
<reference evidence="2 3" key="1">
    <citation type="submission" date="2019-06" db="EMBL/GenBank/DDBJ databases">
        <title>Sequencing the genomes of 1000 actinobacteria strains.</title>
        <authorList>
            <person name="Klenk H.-P."/>
        </authorList>
    </citation>
    <scope>NUCLEOTIDE SEQUENCE [LARGE SCALE GENOMIC DNA]</scope>
    <source>
        <strain evidence="2 3">DSM 19828</strain>
    </source>
</reference>
<keyword evidence="1" id="KW-0472">Membrane</keyword>
<feature type="transmembrane region" description="Helical" evidence="1">
    <location>
        <begin position="37"/>
        <end position="56"/>
    </location>
</feature>
<dbReference type="AlphaFoldDB" id="A0A542EFG3"/>
<dbReference type="EMBL" id="VFMO01000001">
    <property type="protein sequence ID" value="TQJ14081.1"/>
    <property type="molecule type" value="Genomic_DNA"/>
</dbReference>
<feature type="transmembrane region" description="Helical" evidence="1">
    <location>
        <begin position="68"/>
        <end position="101"/>
    </location>
</feature>
<evidence type="ECO:0000313" key="2">
    <source>
        <dbReference type="EMBL" id="TQJ14081.1"/>
    </source>
</evidence>
<keyword evidence="3" id="KW-1185">Reference proteome</keyword>
<dbReference type="Pfam" id="PF05437">
    <property type="entry name" value="AzlD"/>
    <property type="match status" value="1"/>
</dbReference>
<organism evidence="2 3">
    <name type="scientific">Yimella lutea</name>
    <dbReference type="NCBI Taxonomy" id="587872"/>
    <lineage>
        <taxon>Bacteria</taxon>
        <taxon>Bacillati</taxon>
        <taxon>Actinomycetota</taxon>
        <taxon>Actinomycetes</taxon>
        <taxon>Micrococcales</taxon>
        <taxon>Dermacoccaceae</taxon>
        <taxon>Yimella</taxon>
    </lineage>
</organism>
<keyword evidence="1" id="KW-0812">Transmembrane</keyword>
<dbReference type="RefSeq" id="WP_211345147.1">
    <property type="nucleotide sequence ID" value="NZ_BAABCI010000034.1"/>
</dbReference>
<name>A0A542EFG3_9MICO</name>
<evidence type="ECO:0000313" key="3">
    <source>
        <dbReference type="Proteomes" id="UP000320806"/>
    </source>
</evidence>
<protein>
    <submittedName>
        <fullName evidence="2">Branched-subunit amino acid transport protein AzlD</fullName>
    </submittedName>
</protein>
<comment type="caution">
    <text evidence="2">The sequence shown here is derived from an EMBL/GenBank/DDBJ whole genome shotgun (WGS) entry which is preliminary data.</text>
</comment>
<gene>
    <name evidence="2" type="ORF">FB459_1527</name>
</gene>
<evidence type="ECO:0000256" key="1">
    <source>
        <dbReference type="SAM" id="Phobius"/>
    </source>
</evidence>
<dbReference type="InterPro" id="IPR008407">
    <property type="entry name" value="Brnchd-chn_aa_trnsp_AzlD"/>
</dbReference>
<accession>A0A542EFG3</accession>